<feature type="transmembrane region" description="Helical" evidence="10">
    <location>
        <begin position="196"/>
        <end position="219"/>
    </location>
</feature>
<proteinExistence type="inferred from homology"/>
<dbReference type="InterPro" id="IPR005829">
    <property type="entry name" value="Sugar_transporter_CS"/>
</dbReference>
<dbReference type="Proteomes" id="UP000796880">
    <property type="component" value="Unassembled WGS sequence"/>
</dbReference>
<feature type="transmembrane region" description="Helical" evidence="10">
    <location>
        <begin position="80"/>
        <end position="99"/>
    </location>
</feature>
<dbReference type="PROSITE" id="PS50850">
    <property type="entry name" value="MFS"/>
    <property type="match status" value="1"/>
</dbReference>
<evidence type="ECO:0000256" key="2">
    <source>
        <dbReference type="ARBA" id="ARBA00010992"/>
    </source>
</evidence>
<name>A0A8K0H5A1_9ROSA</name>
<feature type="transmembrane region" description="Helical" evidence="10">
    <location>
        <begin position="169"/>
        <end position="190"/>
    </location>
</feature>
<dbReference type="InterPro" id="IPR044778">
    <property type="entry name" value="MFS_STP/MST-like_plant"/>
</dbReference>
<keyword evidence="6" id="KW-0769">Symport</keyword>
<gene>
    <name evidence="12" type="ORF">FNV43_RR10991</name>
</gene>
<dbReference type="AlphaFoldDB" id="A0A8K0H5A1"/>
<dbReference type="EMBL" id="VOIH02000005">
    <property type="protein sequence ID" value="KAF3445814.1"/>
    <property type="molecule type" value="Genomic_DNA"/>
</dbReference>
<reference evidence="12" key="1">
    <citation type="submission" date="2020-03" db="EMBL/GenBank/DDBJ databases">
        <title>A high-quality chromosome-level genome assembly of a woody plant with both climbing and erect habits, Rhamnella rubrinervis.</title>
        <authorList>
            <person name="Lu Z."/>
            <person name="Yang Y."/>
            <person name="Zhu X."/>
            <person name="Sun Y."/>
        </authorList>
    </citation>
    <scope>NUCLEOTIDE SEQUENCE</scope>
    <source>
        <strain evidence="12">BYM</strain>
        <tissue evidence="12">Leaf</tissue>
    </source>
</reference>
<keyword evidence="8 10" id="KW-0472">Membrane</keyword>
<comment type="similarity">
    <text evidence="2 9">Belongs to the major facilitator superfamily. Sugar transporter (TC 2.A.1.1) family.</text>
</comment>
<dbReference type="InterPro" id="IPR005828">
    <property type="entry name" value="MFS_sugar_transport-like"/>
</dbReference>
<evidence type="ECO:0000256" key="3">
    <source>
        <dbReference type="ARBA" id="ARBA00022448"/>
    </source>
</evidence>
<dbReference type="CDD" id="cd17361">
    <property type="entry name" value="MFS_STP"/>
    <property type="match status" value="1"/>
</dbReference>
<keyword evidence="13" id="KW-1185">Reference proteome</keyword>
<evidence type="ECO:0000259" key="11">
    <source>
        <dbReference type="PROSITE" id="PS50850"/>
    </source>
</evidence>
<dbReference type="PANTHER" id="PTHR23500:SF44">
    <property type="entry name" value="SUGAR TRANSPORT PROTEIN 5"/>
    <property type="match status" value="1"/>
</dbReference>
<evidence type="ECO:0000256" key="6">
    <source>
        <dbReference type="ARBA" id="ARBA00022847"/>
    </source>
</evidence>
<evidence type="ECO:0000256" key="4">
    <source>
        <dbReference type="ARBA" id="ARBA00022597"/>
    </source>
</evidence>
<keyword evidence="3 9" id="KW-0813">Transport</keyword>
<feature type="transmembrane region" description="Helical" evidence="10">
    <location>
        <begin position="136"/>
        <end position="157"/>
    </location>
</feature>
<feature type="transmembrane region" description="Helical" evidence="10">
    <location>
        <begin position="349"/>
        <end position="372"/>
    </location>
</feature>
<organism evidence="12 13">
    <name type="scientific">Rhamnella rubrinervis</name>
    <dbReference type="NCBI Taxonomy" id="2594499"/>
    <lineage>
        <taxon>Eukaryota</taxon>
        <taxon>Viridiplantae</taxon>
        <taxon>Streptophyta</taxon>
        <taxon>Embryophyta</taxon>
        <taxon>Tracheophyta</taxon>
        <taxon>Spermatophyta</taxon>
        <taxon>Magnoliopsida</taxon>
        <taxon>eudicotyledons</taxon>
        <taxon>Gunneridae</taxon>
        <taxon>Pentapetalae</taxon>
        <taxon>rosids</taxon>
        <taxon>fabids</taxon>
        <taxon>Rosales</taxon>
        <taxon>Rhamnaceae</taxon>
        <taxon>rhamnoid group</taxon>
        <taxon>Rhamneae</taxon>
        <taxon>Rhamnella</taxon>
    </lineage>
</organism>
<dbReference type="InterPro" id="IPR003663">
    <property type="entry name" value="Sugar/inositol_transpt"/>
</dbReference>
<feature type="transmembrane region" description="Helical" evidence="10">
    <location>
        <begin position="426"/>
        <end position="446"/>
    </location>
</feature>
<protein>
    <recommendedName>
        <fullName evidence="11">Major facilitator superfamily (MFS) profile domain-containing protein</fullName>
    </recommendedName>
</protein>
<comment type="subcellular location">
    <subcellularLocation>
        <location evidence="1">Membrane</location>
        <topology evidence="1">Multi-pass membrane protein</topology>
    </subcellularLocation>
</comment>
<dbReference type="InterPro" id="IPR020846">
    <property type="entry name" value="MFS_dom"/>
</dbReference>
<dbReference type="OrthoDB" id="5296287at2759"/>
<dbReference type="PRINTS" id="PR00171">
    <property type="entry name" value="SUGRTRNSPORT"/>
</dbReference>
<dbReference type="FunFam" id="1.20.1250.20:FF:000002">
    <property type="entry name" value="Sugar transport protein 13"/>
    <property type="match status" value="1"/>
</dbReference>
<evidence type="ECO:0000313" key="12">
    <source>
        <dbReference type="EMBL" id="KAF3445814.1"/>
    </source>
</evidence>
<sequence length="502" mass="53979">MAVGGFAVDGPATSLNGKITVSVVITCIVAASSGLIFGYDIGISGGVTTMVPFLRKFFPSVLKKAAEAKTNLYCVYDSQVLTSFTSSLYIAGLAASLVASRLNSAIGRRNIMILGGCTFLVGAAINGAAANIAMLILGRILLGFGVGFTNQATPVYLSEVAPPKWRGAFNTGFQLFIGIGVVAANCINFGTAKHSLGWRLSLGLAIVPAAIMTIGSLVISDTPNSLVERGKLAQAKQCLIKIRGVNTHDVEAEFADLIKTSEIAKAANQEPFITIFQRQYRPHLVMSFAIPFFQQVTGINIVAFYAPILFQSVGFGNDSALIAAIILGMVNIMSILVSTLVVDRYGRRFLFIVGGIQMFLCQVAVAGVLVATTGVSGSGQITKGYNLLVLVLMCIYAAGFGWSWGPLSWLIPSEVFPMKVRPTGQSISVAINFATTFVLSQTFLTMLCHFKFGAFLFYAGWIVVMTVFVALFLPETRGIPLESMSGVWERHWYWRRFVQTKP</sequence>
<dbReference type="GO" id="GO:0015293">
    <property type="term" value="F:symporter activity"/>
    <property type="evidence" value="ECO:0007669"/>
    <property type="project" value="UniProtKB-KW"/>
</dbReference>
<evidence type="ECO:0000313" key="13">
    <source>
        <dbReference type="Proteomes" id="UP000796880"/>
    </source>
</evidence>
<evidence type="ECO:0000256" key="9">
    <source>
        <dbReference type="RuleBase" id="RU003346"/>
    </source>
</evidence>
<dbReference type="GO" id="GO:0015145">
    <property type="term" value="F:monosaccharide transmembrane transporter activity"/>
    <property type="evidence" value="ECO:0007669"/>
    <property type="project" value="InterPro"/>
</dbReference>
<evidence type="ECO:0000256" key="8">
    <source>
        <dbReference type="ARBA" id="ARBA00023136"/>
    </source>
</evidence>
<dbReference type="InterPro" id="IPR036259">
    <property type="entry name" value="MFS_trans_sf"/>
</dbReference>
<keyword evidence="5 10" id="KW-0812">Transmembrane</keyword>
<evidence type="ECO:0000256" key="5">
    <source>
        <dbReference type="ARBA" id="ARBA00022692"/>
    </source>
</evidence>
<dbReference type="GO" id="GO:0016020">
    <property type="term" value="C:membrane"/>
    <property type="evidence" value="ECO:0007669"/>
    <property type="project" value="UniProtKB-SubCell"/>
</dbReference>
<feature type="transmembrane region" description="Helical" evidence="10">
    <location>
        <begin position="384"/>
        <end position="405"/>
    </location>
</feature>
<feature type="transmembrane region" description="Helical" evidence="10">
    <location>
        <begin position="452"/>
        <end position="473"/>
    </location>
</feature>
<evidence type="ECO:0000256" key="7">
    <source>
        <dbReference type="ARBA" id="ARBA00022989"/>
    </source>
</evidence>
<keyword evidence="7 10" id="KW-1133">Transmembrane helix</keyword>
<feature type="domain" description="Major facilitator superfamily (MFS) profile" evidence="11">
    <location>
        <begin position="26"/>
        <end position="477"/>
    </location>
</feature>
<dbReference type="PANTHER" id="PTHR23500">
    <property type="entry name" value="SOLUTE CARRIER FAMILY 2, FACILITATED GLUCOSE TRANSPORTER"/>
    <property type="match status" value="1"/>
</dbReference>
<feature type="transmembrane region" description="Helical" evidence="10">
    <location>
        <begin position="19"/>
        <end position="39"/>
    </location>
</feature>
<dbReference type="NCBIfam" id="TIGR00879">
    <property type="entry name" value="SP"/>
    <property type="match status" value="1"/>
</dbReference>
<feature type="transmembrane region" description="Helical" evidence="10">
    <location>
        <begin position="111"/>
        <end position="130"/>
    </location>
</feature>
<dbReference type="Pfam" id="PF00083">
    <property type="entry name" value="Sugar_tr"/>
    <property type="match status" value="1"/>
</dbReference>
<dbReference type="SUPFAM" id="SSF103473">
    <property type="entry name" value="MFS general substrate transporter"/>
    <property type="match status" value="1"/>
</dbReference>
<dbReference type="PROSITE" id="PS00217">
    <property type="entry name" value="SUGAR_TRANSPORT_2"/>
    <property type="match status" value="1"/>
</dbReference>
<keyword evidence="4" id="KW-0762">Sugar transport</keyword>
<evidence type="ECO:0000256" key="10">
    <source>
        <dbReference type="SAM" id="Phobius"/>
    </source>
</evidence>
<evidence type="ECO:0000256" key="1">
    <source>
        <dbReference type="ARBA" id="ARBA00004141"/>
    </source>
</evidence>
<accession>A0A8K0H5A1</accession>
<feature type="transmembrane region" description="Helical" evidence="10">
    <location>
        <begin position="284"/>
        <end position="308"/>
    </location>
</feature>
<feature type="transmembrane region" description="Helical" evidence="10">
    <location>
        <begin position="320"/>
        <end position="342"/>
    </location>
</feature>
<dbReference type="Gene3D" id="1.20.1250.20">
    <property type="entry name" value="MFS general substrate transporter like domains"/>
    <property type="match status" value="1"/>
</dbReference>
<comment type="caution">
    <text evidence="12">The sequence shown here is derived from an EMBL/GenBank/DDBJ whole genome shotgun (WGS) entry which is preliminary data.</text>
</comment>
<dbReference type="InterPro" id="IPR045262">
    <property type="entry name" value="STP/PLT_plant"/>
</dbReference>